<keyword evidence="1" id="KW-0677">Repeat</keyword>
<sequence>MSNIVTVRAPAAPMSPKLRLEGLHPQGVDVTWQVPQQFGDAVISGYQMLKNGKLYGAIIPPDVNSLKIKDINLGEKLDLQLIALTEHPVGKNDKSSAGSGFYGEKDSGIGSSNNPDAKGDVLMGERYSGCKPGPKLGIHYTGLVQPPSQVACERVTGHSALIVWNKEHGSKSHYVTADSYQVTWWPGNNPLNDINSDSTTEDHLLINNLKPSTTYTVIVEARKMEKYTDIDESSNNNETPNGLNAFILTASSDQICVITASPPNPPRNLGITATTCNSLTIAWDPPEEHGVEVIGMYTKANKYSLIMLE</sequence>
<dbReference type="SUPFAM" id="SSF49265">
    <property type="entry name" value="Fibronectin type III"/>
    <property type="match status" value="1"/>
</dbReference>
<accession>A0AAN8JHQ5</accession>
<dbReference type="InterPro" id="IPR050991">
    <property type="entry name" value="ECM_Regulatory_Proteins"/>
</dbReference>
<dbReference type="InterPro" id="IPR013783">
    <property type="entry name" value="Ig-like_fold"/>
</dbReference>
<feature type="region of interest" description="Disordered" evidence="2">
    <location>
        <begin position="93"/>
        <end position="114"/>
    </location>
</feature>
<evidence type="ECO:0000256" key="2">
    <source>
        <dbReference type="SAM" id="MobiDB-lite"/>
    </source>
</evidence>
<dbReference type="PANTHER" id="PTHR46708">
    <property type="entry name" value="TENASCIN"/>
    <property type="match status" value="1"/>
</dbReference>
<feature type="domain" description="Fibronectin type-III" evidence="3">
    <location>
        <begin position="146"/>
        <end position="242"/>
    </location>
</feature>
<protein>
    <recommendedName>
        <fullName evidence="3">Fibronectin type-III domain-containing protein</fullName>
    </recommendedName>
</protein>
<name>A0AAN8JHQ5_PATCE</name>
<dbReference type="CDD" id="cd00063">
    <property type="entry name" value="FN3"/>
    <property type="match status" value="2"/>
</dbReference>
<evidence type="ECO:0000259" key="3">
    <source>
        <dbReference type="PROSITE" id="PS50853"/>
    </source>
</evidence>
<evidence type="ECO:0000313" key="5">
    <source>
        <dbReference type="Proteomes" id="UP001347796"/>
    </source>
</evidence>
<dbReference type="PROSITE" id="PS50853">
    <property type="entry name" value="FN3"/>
    <property type="match status" value="1"/>
</dbReference>
<dbReference type="Proteomes" id="UP001347796">
    <property type="component" value="Unassembled WGS sequence"/>
</dbReference>
<dbReference type="AlphaFoldDB" id="A0AAN8JHQ5"/>
<dbReference type="Gene3D" id="2.60.40.10">
    <property type="entry name" value="Immunoglobulins"/>
    <property type="match status" value="2"/>
</dbReference>
<dbReference type="SMART" id="SM00060">
    <property type="entry name" value="FN3"/>
    <property type="match status" value="2"/>
</dbReference>
<dbReference type="PANTHER" id="PTHR46708:SF2">
    <property type="entry name" value="FIBRONECTIN TYPE-III DOMAIN-CONTAINING PROTEIN"/>
    <property type="match status" value="1"/>
</dbReference>
<proteinExistence type="predicted"/>
<keyword evidence="5" id="KW-1185">Reference proteome</keyword>
<dbReference type="Pfam" id="PF00041">
    <property type="entry name" value="fn3"/>
    <property type="match status" value="1"/>
</dbReference>
<dbReference type="EMBL" id="JAZGQO010000010">
    <property type="protein sequence ID" value="KAK6175730.1"/>
    <property type="molecule type" value="Genomic_DNA"/>
</dbReference>
<evidence type="ECO:0000313" key="4">
    <source>
        <dbReference type="EMBL" id="KAK6175730.1"/>
    </source>
</evidence>
<evidence type="ECO:0000256" key="1">
    <source>
        <dbReference type="ARBA" id="ARBA00022737"/>
    </source>
</evidence>
<reference evidence="4 5" key="1">
    <citation type="submission" date="2024-01" db="EMBL/GenBank/DDBJ databases">
        <title>The genome of the rayed Mediterranean limpet Patella caerulea (Linnaeus, 1758).</title>
        <authorList>
            <person name="Anh-Thu Weber A."/>
            <person name="Halstead-Nussloch G."/>
        </authorList>
    </citation>
    <scope>NUCLEOTIDE SEQUENCE [LARGE SCALE GENOMIC DNA]</scope>
    <source>
        <strain evidence="4">AATW-2023a</strain>
        <tissue evidence="4">Whole specimen</tissue>
    </source>
</reference>
<gene>
    <name evidence="4" type="ORF">SNE40_014123</name>
</gene>
<organism evidence="4 5">
    <name type="scientific">Patella caerulea</name>
    <name type="common">Rayed Mediterranean limpet</name>
    <dbReference type="NCBI Taxonomy" id="87958"/>
    <lineage>
        <taxon>Eukaryota</taxon>
        <taxon>Metazoa</taxon>
        <taxon>Spiralia</taxon>
        <taxon>Lophotrochozoa</taxon>
        <taxon>Mollusca</taxon>
        <taxon>Gastropoda</taxon>
        <taxon>Patellogastropoda</taxon>
        <taxon>Patelloidea</taxon>
        <taxon>Patellidae</taxon>
        <taxon>Patella</taxon>
    </lineage>
</organism>
<dbReference type="InterPro" id="IPR003961">
    <property type="entry name" value="FN3_dom"/>
</dbReference>
<dbReference type="InterPro" id="IPR036116">
    <property type="entry name" value="FN3_sf"/>
</dbReference>
<comment type="caution">
    <text evidence="4">The sequence shown here is derived from an EMBL/GenBank/DDBJ whole genome shotgun (WGS) entry which is preliminary data.</text>
</comment>